<dbReference type="GO" id="GO:0008757">
    <property type="term" value="F:S-adenosylmethionine-dependent methyltransferase activity"/>
    <property type="evidence" value="ECO:0007669"/>
    <property type="project" value="InterPro"/>
</dbReference>
<dbReference type="EMBL" id="QZAF01000191">
    <property type="protein sequence ID" value="THV70586.1"/>
    <property type="molecule type" value="Genomic_DNA"/>
</dbReference>
<protein>
    <submittedName>
        <fullName evidence="2">S-adenosyl-L-methionine-dependent methyltransferase</fullName>
    </submittedName>
</protein>
<dbReference type="CDD" id="cd02440">
    <property type="entry name" value="AdoMet_MTases"/>
    <property type="match status" value="1"/>
</dbReference>
<feature type="domain" description="Methyltransferase type 11" evidence="1">
    <location>
        <begin position="130"/>
        <end position="232"/>
    </location>
</feature>
<dbReference type="PANTHER" id="PTHR45036">
    <property type="entry name" value="METHYLTRANSFERASE LIKE 7B"/>
    <property type="match status" value="1"/>
</dbReference>
<dbReference type="GO" id="GO:0032259">
    <property type="term" value="P:methylation"/>
    <property type="evidence" value="ECO:0007669"/>
    <property type="project" value="UniProtKB-KW"/>
</dbReference>
<dbReference type="InterPro" id="IPR029063">
    <property type="entry name" value="SAM-dependent_MTases_sf"/>
</dbReference>
<evidence type="ECO:0000313" key="2">
    <source>
        <dbReference type="EMBL" id="THV70586.1"/>
    </source>
</evidence>
<reference evidence="2 3" key="1">
    <citation type="submission" date="2018-10" db="EMBL/GenBank/DDBJ databases">
        <title>Fifty Aureobasidium pullulans genomes reveal a recombining polyextremotolerant generalist.</title>
        <authorList>
            <person name="Gostincar C."/>
            <person name="Turk M."/>
            <person name="Zajc J."/>
            <person name="Gunde-Cimerman N."/>
        </authorList>
    </citation>
    <scope>NUCLEOTIDE SEQUENCE [LARGE SCALE GENOMIC DNA]</scope>
    <source>
        <strain evidence="2 3">EXF-11900</strain>
    </source>
</reference>
<evidence type="ECO:0000313" key="3">
    <source>
        <dbReference type="Proteomes" id="UP000304951"/>
    </source>
</evidence>
<accession>A0A4S8SIN1</accession>
<dbReference type="Gene3D" id="3.40.50.150">
    <property type="entry name" value="Vaccinia Virus protein VP39"/>
    <property type="match status" value="1"/>
</dbReference>
<comment type="caution">
    <text evidence="2">The sequence shown here is derived from an EMBL/GenBank/DDBJ whole genome shotgun (WGS) entry which is preliminary data.</text>
</comment>
<gene>
    <name evidence="2" type="ORF">D6D28_05050</name>
</gene>
<keyword evidence="2" id="KW-0808">Transferase</keyword>
<dbReference type="Pfam" id="PF08241">
    <property type="entry name" value="Methyltransf_11"/>
    <property type="match status" value="1"/>
</dbReference>
<proteinExistence type="predicted"/>
<dbReference type="InterPro" id="IPR013216">
    <property type="entry name" value="Methyltransf_11"/>
</dbReference>
<dbReference type="InterPro" id="IPR052356">
    <property type="entry name" value="Thiol_S-MT"/>
</dbReference>
<name>A0A4S8SIN1_AURPU</name>
<organism evidence="2 3">
    <name type="scientific">Aureobasidium pullulans</name>
    <name type="common">Black yeast</name>
    <name type="synonym">Pullularia pullulans</name>
    <dbReference type="NCBI Taxonomy" id="5580"/>
    <lineage>
        <taxon>Eukaryota</taxon>
        <taxon>Fungi</taxon>
        <taxon>Dikarya</taxon>
        <taxon>Ascomycota</taxon>
        <taxon>Pezizomycotina</taxon>
        <taxon>Dothideomycetes</taxon>
        <taxon>Dothideomycetidae</taxon>
        <taxon>Dothideales</taxon>
        <taxon>Saccotheciaceae</taxon>
        <taxon>Aureobasidium</taxon>
    </lineage>
</organism>
<dbReference type="PANTHER" id="PTHR45036:SF1">
    <property type="entry name" value="METHYLTRANSFERASE LIKE 7A"/>
    <property type="match status" value="1"/>
</dbReference>
<dbReference type="Proteomes" id="UP000304951">
    <property type="component" value="Unassembled WGS sequence"/>
</dbReference>
<keyword evidence="2" id="KW-0489">Methyltransferase</keyword>
<dbReference type="SUPFAM" id="SSF53335">
    <property type="entry name" value="S-adenosyl-L-methionine-dependent methyltransferases"/>
    <property type="match status" value="1"/>
</dbReference>
<sequence length="325" mass="36626">MKYPLYSDVSFCLQWINVADIQHRRPLEEVADWREPHLFGPHQPKSIPTMELPPQLNLLRPLLLLAYSASYIPITILRLITSSPSKLLSWSSFQHAWFGNFWSWFGGVSRESAAATISPLVRANVHGVVLDIGPGSGEWVYLYAATANKVTKVYGVEPNPEHHAALKRRVEAAGLKGIYEILPVGAQDLGTVGLEKESIDTIVTLQTLCSCPGPQDIIKSLYPYLKKGGMWVVYEHVKTKYQGDFVGYWQREFDFPLLCLPVLTCFLALVNLVWPTFFDGCDITRPTDKWLREAGDWEEISLRAGEGEGPYDTIPHSLGTLIKRR</sequence>
<evidence type="ECO:0000259" key="1">
    <source>
        <dbReference type="Pfam" id="PF08241"/>
    </source>
</evidence>
<dbReference type="AlphaFoldDB" id="A0A4S8SIN1"/>